<dbReference type="SUPFAM" id="SSF57938">
    <property type="entry name" value="DnaJ/Hsp40 cysteine-rich domain"/>
    <property type="match status" value="1"/>
</dbReference>
<name>A0A8S0PQK5_OLEEU</name>
<keyword evidence="2" id="KW-1185">Reference proteome</keyword>
<comment type="caution">
    <text evidence="1">The sequence shown here is derived from an EMBL/GenBank/DDBJ whole genome shotgun (WGS) entry which is preliminary data.</text>
</comment>
<organism evidence="1 2">
    <name type="scientific">Olea europaea subsp. europaea</name>
    <dbReference type="NCBI Taxonomy" id="158383"/>
    <lineage>
        <taxon>Eukaryota</taxon>
        <taxon>Viridiplantae</taxon>
        <taxon>Streptophyta</taxon>
        <taxon>Embryophyta</taxon>
        <taxon>Tracheophyta</taxon>
        <taxon>Spermatophyta</taxon>
        <taxon>Magnoliopsida</taxon>
        <taxon>eudicotyledons</taxon>
        <taxon>Gunneridae</taxon>
        <taxon>Pentapetalae</taxon>
        <taxon>asterids</taxon>
        <taxon>lamiids</taxon>
        <taxon>Lamiales</taxon>
        <taxon>Oleaceae</taxon>
        <taxon>Oleeae</taxon>
        <taxon>Olea</taxon>
    </lineage>
</organism>
<proteinExistence type="predicted"/>
<dbReference type="PANTHER" id="PTHR15852:SF54">
    <property type="entry name" value="PROTEIN SSUH2 HOMOLOG"/>
    <property type="match status" value="1"/>
</dbReference>
<dbReference type="PANTHER" id="PTHR15852">
    <property type="entry name" value="PLASTID TRANSCRIPTIONALLY ACTIVE PROTEIN"/>
    <property type="match status" value="1"/>
</dbReference>
<dbReference type="InterPro" id="IPR036410">
    <property type="entry name" value="HSP_DnaJ_Cys-rich_dom_sf"/>
</dbReference>
<accession>A0A8S0PQK5</accession>
<evidence type="ECO:0000313" key="1">
    <source>
        <dbReference type="EMBL" id="CAA2956175.1"/>
    </source>
</evidence>
<sequence>MAVITSISLLASIRSEAANNGIPSPQNQNPPSAMPLLSLSKPSWVVRTESNVWKEKSKRPDPPCVVCRGSGRVDCHDCRGRGRTNHIHLTMLPKGEWPKWCRSCGGSGLGYCPRCLGTGEYRYIMGFQFMERDTDYVQNNQIHEVRNTGGQHSSAEVLLNDDESAVKGES</sequence>
<gene>
    <name evidence="1" type="ORF">OLEA9_A028927</name>
</gene>
<reference evidence="1 2" key="1">
    <citation type="submission" date="2019-12" db="EMBL/GenBank/DDBJ databases">
        <authorList>
            <person name="Alioto T."/>
            <person name="Alioto T."/>
            <person name="Gomez Garrido J."/>
        </authorList>
    </citation>
    <scope>NUCLEOTIDE SEQUENCE [LARGE SCALE GENOMIC DNA]</scope>
</reference>
<dbReference type="Proteomes" id="UP000594638">
    <property type="component" value="Unassembled WGS sequence"/>
</dbReference>
<protein>
    <submittedName>
        <fullName evidence="1">EMBRYO SAC DEVELOPMENT ARREST 3, chloroplastic</fullName>
    </submittedName>
</protein>
<evidence type="ECO:0000313" key="2">
    <source>
        <dbReference type="Proteomes" id="UP000594638"/>
    </source>
</evidence>
<dbReference type="Gramene" id="OE9A028927T1">
    <property type="protein sequence ID" value="OE9A028927C1"/>
    <property type="gene ID" value="OE9A028927"/>
</dbReference>
<dbReference type="AlphaFoldDB" id="A0A8S0PQK5"/>
<dbReference type="OrthoDB" id="3355217at2759"/>
<dbReference type="EMBL" id="CACTIH010000176">
    <property type="protein sequence ID" value="CAA2956175.1"/>
    <property type="molecule type" value="Genomic_DNA"/>
</dbReference>